<dbReference type="Gene3D" id="2.130.10.10">
    <property type="entry name" value="YVTN repeat-like/Quinoprotein amine dehydrogenase"/>
    <property type="match status" value="2"/>
</dbReference>
<dbReference type="SUPFAM" id="SSF50978">
    <property type="entry name" value="WD40 repeat-like"/>
    <property type="match status" value="1"/>
</dbReference>
<evidence type="ECO:0000256" key="1">
    <source>
        <dbReference type="ARBA" id="ARBA00022574"/>
    </source>
</evidence>
<dbReference type="PROSITE" id="PS50082">
    <property type="entry name" value="WD_REPEATS_2"/>
    <property type="match status" value="1"/>
</dbReference>
<name>D8LJK8_ECTSI</name>
<keyword evidence="2" id="KW-0677">Repeat</keyword>
<dbReference type="PROSITE" id="PS00678">
    <property type="entry name" value="WD_REPEATS_1"/>
    <property type="match status" value="1"/>
</dbReference>
<dbReference type="SMART" id="SM00320">
    <property type="entry name" value="WD40"/>
    <property type="match status" value="4"/>
</dbReference>
<keyword evidence="5" id="KW-1185">Reference proteome</keyword>
<dbReference type="InterPro" id="IPR001680">
    <property type="entry name" value="WD40_rpt"/>
</dbReference>
<sequence length="303" mass="32060">MYSCSRDTTVRQWNRSGISALRVFEGHDLACTAIALSEDEKTLYSGSRDTSIRAWDVQTGQCTSSAKVPRNLVTCLKCLSGGPSSSVVQGGEDLKLRVWDTREGGLRSSMTVDGYTFFPLFLDVSSDGHQVLTSCKGFNGAGCETKLWDLRSPGIPVREYTGHTQDTTACVFVTSKEGGDGGSGAREGGYGLSPAPWPSLSAPSSRGMIATASKDGTVKIYDLADGSILVDHVEPECGGYTGLAIQRDSRTGGPVFYASTITGGLYALRLEEKVATAGTSRTGLGEGGLRLRCVGFVRGNPIL</sequence>
<evidence type="ECO:0000256" key="3">
    <source>
        <dbReference type="PROSITE-ProRule" id="PRU00221"/>
    </source>
</evidence>
<dbReference type="AlphaFoldDB" id="D8LJK8"/>
<dbReference type="eggNOG" id="KOG0279">
    <property type="taxonomic scope" value="Eukaryota"/>
</dbReference>
<dbReference type="EMBL" id="FN649737">
    <property type="protein sequence ID" value="CBN77035.1"/>
    <property type="molecule type" value="Genomic_DNA"/>
</dbReference>
<evidence type="ECO:0000313" key="5">
    <source>
        <dbReference type="Proteomes" id="UP000002630"/>
    </source>
</evidence>
<dbReference type="InterPro" id="IPR019775">
    <property type="entry name" value="WD40_repeat_CS"/>
</dbReference>
<evidence type="ECO:0000313" key="4">
    <source>
        <dbReference type="EMBL" id="CBN77035.1"/>
    </source>
</evidence>
<dbReference type="Pfam" id="PF00400">
    <property type="entry name" value="WD40"/>
    <property type="match status" value="2"/>
</dbReference>
<accession>D8LJK8</accession>
<dbReference type="OrthoDB" id="6262491at2759"/>
<reference evidence="4 5" key="1">
    <citation type="journal article" date="2010" name="Nature">
        <title>The Ectocarpus genome and the independent evolution of multicellularity in brown algae.</title>
        <authorList>
            <person name="Cock J.M."/>
            <person name="Sterck L."/>
            <person name="Rouze P."/>
            <person name="Scornet D."/>
            <person name="Allen A.E."/>
            <person name="Amoutzias G."/>
            <person name="Anthouard V."/>
            <person name="Artiguenave F."/>
            <person name="Aury J.M."/>
            <person name="Badger J.H."/>
            <person name="Beszteri B."/>
            <person name="Billiau K."/>
            <person name="Bonnet E."/>
            <person name="Bothwell J.H."/>
            <person name="Bowler C."/>
            <person name="Boyen C."/>
            <person name="Brownlee C."/>
            <person name="Carrano C.J."/>
            <person name="Charrier B."/>
            <person name="Cho G.Y."/>
            <person name="Coelho S.M."/>
            <person name="Collen J."/>
            <person name="Corre E."/>
            <person name="Da Silva C."/>
            <person name="Delage L."/>
            <person name="Delaroque N."/>
            <person name="Dittami S.M."/>
            <person name="Doulbeau S."/>
            <person name="Elias M."/>
            <person name="Farnham G."/>
            <person name="Gachon C.M."/>
            <person name="Gschloessl B."/>
            <person name="Heesch S."/>
            <person name="Jabbari K."/>
            <person name="Jubin C."/>
            <person name="Kawai H."/>
            <person name="Kimura K."/>
            <person name="Kloareg B."/>
            <person name="Kupper F.C."/>
            <person name="Lang D."/>
            <person name="Le Bail A."/>
            <person name="Leblanc C."/>
            <person name="Lerouge P."/>
            <person name="Lohr M."/>
            <person name="Lopez P.J."/>
            <person name="Martens C."/>
            <person name="Maumus F."/>
            <person name="Michel G."/>
            <person name="Miranda-Saavedra D."/>
            <person name="Morales J."/>
            <person name="Moreau H."/>
            <person name="Motomura T."/>
            <person name="Nagasato C."/>
            <person name="Napoli C.A."/>
            <person name="Nelson D.R."/>
            <person name="Nyvall-Collen P."/>
            <person name="Peters A.F."/>
            <person name="Pommier C."/>
            <person name="Potin P."/>
            <person name="Poulain J."/>
            <person name="Quesneville H."/>
            <person name="Read B."/>
            <person name="Rensing S.A."/>
            <person name="Ritter A."/>
            <person name="Rousvoal S."/>
            <person name="Samanta M."/>
            <person name="Samson G."/>
            <person name="Schroeder D.C."/>
            <person name="Segurens B."/>
            <person name="Strittmatter M."/>
            <person name="Tonon T."/>
            <person name="Tregear J.W."/>
            <person name="Valentin K."/>
            <person name="von Dassow P."/>
            <person name="Yamagishi T."/>
            <person name="Van de Peer Y."/>
            <person name="Wincker P."/>
        </authorList>
    </citation>
    <scope>NUCLEOTIDE SEQUENCE [LARGE SCALE GENOMIC DNA]</scope>
    <source>
        <strain evidence="5">Ec32 / CCAP1310/4</strain>
    </source>
</reference>
<dbReference type="PANTHER" id="PTHR19869">
    <property type="entry name" value="SPERMATID WD-REPEAT PROTEIN"/>
    <property type="match status" value="1"/>
</dbReference>
<dbReference type="PROSITE" id="PS50294">
    <property type="entry name" value="WD_REPEATS_REGION"/>
    <property type="match status" value="1"/>
</dbReference>
<dbReference type="STRING" id="2880.D8LJK8"/>
<dbReference type="InterPro" id="IPR040066">
    <property type="entry name" value="WDR31"/>
</dbReference>
<dbReference type="InterPro" id="IPR020472">
    <property type="entry name" value="WD40_PAC1"/>
</dbReference>
<dbReference type="Proteomes" id="UP000002630">
    <property type="component" value="Linkage Group LG12"/>
</dbReference>
<dbReference type="EMBL" id="FN648442">
    <property type="protein sequence ID" value="CBN77035.1"/>
    <property type="molecule type" value="Genomic_DNA"/>
</dbReference>
<feature type="repeat" description="WD" evidence="3">
    <location>
        <begin position="24"/>
        <end position="65"/>
    </location>
</feature>
<dbReference type="OMA" id="DATACAY"/>
<dbReference type="InterPro" id="IPR036322">
    <property type="entry name" value="WD40_repeat_dom_sf"/>
</dbReference>
<dbReference type="InterPro" id="IPR015943">
    <property type="entry name" value="WD40/YVTN_repeat-like_dom_sf"/>
</dbReference>
<dbReference type="InParanoid" id="D8LJK8"/>
<keyword evidence="1 3" id="KW-0853">WD repeat</keyword>
<dbReference type="PRINTS" id="PR00320">
    <property type="entry name" value="GPROTEINBRPT"/>
</dbReference>
<protein>
    <submittedName>
        <fullName evidence="4">Uncharacterized protein</fullName>
    </submittedName>
</protein>
<evidence type="ECO:0000256" key="2">
    <source>
        <dbReference type="ARBA" id="ARBA00022737"/>
    </source>
</evidence>
<proteinExistence type="predicted"/>
<dbReference type="PANTHER" id="PTHR19869:SF1">
    <property type="entry name" value="WD REPEAT-CONTAINING PROTEIN 31"/>
    <property type="match status" value="1"/>
</dbReference>
<organism evidence="4 5">
    <name type="scientific">Ectocarpus siliculosus</name>
    <name type="common">Brown alga</name>
    <name type="synonym">Conferva siliculosa</name>
    <dbReference type="NCBI Taxonomy" id="2880"/>
    <lineage>
        <taxon>Eukaryota</taxon>
        <taxon>Sar</taxon>
        <taxon>Stramenopiles</taxon>
        <taxon>Ochrophyta</taxon>
        <taxon>PX clade</taxon>
        <taxon>Phaeophyceae</taxon>
        <taxon>Ectocarpales</taxon>
        <taxon>Ectocarpaceae</taxon>
        <taxon>Ectocarpus</taxon>
    </lineage>
</organism>
<gene>
    <name evidence="4" type="ORF">Esi_0026_0070</name>
</gene>